<accession>A0A4V3D447</accession>
<evidence type="ECO:0000313" key="4">
    <source>
        <dbReference type="Proteomes" id="UP000295468"/>
    </source>
</evidence>
<protein>
    <submittedName>
        <fullName evidence="3">Putative NAD(P)-binding protein</fullName>
    </submittedName>
</protein>
<evidence type="ECO:0000256" key="1">
    <source>
        <dbReference type="SAM" id="Phobius"/>
    </source>
</evidence>
<organism evidence="3 4">
    <name type="scientific">Zeaxanthinibacter enoshimensis</name>
    <dbReference type="NCBI Taxonomy" id="392009"/>
    <lineage>
        <taxon>Bacteria</taxon>
        <taxon>Pseudomonadati</taxon>
        <taxon>Bacteroidota</taxon>
        <taxon>Flavobacteriia</taxon>
        <taxon>Flavobacteriales</taxon>
        <taxon>Flavobacteriaceae</taxon>
        <taxon>Zeaxanthinibacter</taxon>
    </lineage>
</organism>
<dbReference type="SUPFAM" id="SSF51735">
    <property type="entry name" value="NAD(P)-binding Rossmann-fold domains"/>
    <property type="match status" value="1"/>
</dbReference>
<reference evidence="3 4" key="1">
    <citation type="submission" date="2019-03" db="EMBL/GenBank/DDBJ databases">
        <title>Genomic Encyclopedia of Archaeal and Bacterial Type Strains, Phase II (KMG-II): from individual species to whole genera.</title>
        <authorList>
            <person name="Goeker M."/>
        </authorList>
    </citation>
    <scope>NUCLEOTIDE SEQUENCE [LARGE SCALE GENOMIC DNA]</scope>
    <source>
        <strain evidence="3 4">DSM 18435</strain>
    </source>
</reference>
<sequence>MDTQGKTAIVLGATGLTGGILLQMLLEDKRYSLIRLFSRSSVGYEHPKMEELLVNLAEPETYREKFRADEVFCCIGTTKSKTPNKAKYRAIDYGIPVQAAVLCRENGIKTFIVISSLGANPKSKVFYNRTKGQMEAAVLKQEIPNTYILQPSLLAGKREERRIGEWIARQVMRAMNLVMVGPLDKYRSIYPEQVTKCMIWLANHKYEQQRIPSDEIRKIAHRHG</sequence>
<comment type="caution">
    <text evidence="3">The sequence shown here is derived from an EMBL/GenBank/DDBJ whole genome shotgun (WGS) entry which is preliminary data.</text>
</comment>
<dbReference type="RefSeq" id="WP_133642954.1">
    <property type="nucleotide sequence ID" value="NZ_SNYI01000001.1"/>
</dbReference>
<evidence type="ECO:0000259" key="2">
    <source>
        <dbReference type="Pfam" id="PF13460"/>
    </source>
</evidence>
<gene>
    <name evidence="3" type="ORF">CLV82_0769</name>
</gene>
<keyword evidence="1" id="KW-0812">Transmembrane</keyword>
<dbReference type="EMBL" id="SNYI01000001">
    <property type="protein sequence ID" value="TDQ32931.1"/>
    <property type="molecule type" value="Genomic_DNA"/>
</dbReference>
<dbReference type="AlphaFoldDB" id="A0A4V3D447"/>
<dbReference type="Pfam" id="PF13460">
    <property type="entry name" value="NAD_binding_10"/>
    <property type="match status" value="1"/>
</dbReference>
<keyword evidence="1" id="KW-0472">Membrane</keyword>
<feature type="transmembrane region" description="Helical" evidence="1">
    <location>
        <begin position="6"/>
        <end position="26"/>
    </location>
</feature>
<proteinExistence type="predicted"/>
<dbReference type="InterPro" id="IPR036291">
    <property type="entry name" value="NAD(P)-bd_dom_sf"/>
</dbReference>
<name>A0A4V3D447_9FLAO</name>
<evidence type="ECO:0000313" key="3">
    <source>
        <dbReference type="EMBL" id="TDQ32931.1"/>
    </source>
</evidence>
<dbReference type="Proteomes" id="UP000295468">
    <property type="component" value="Unassembled WGS sequence"/>
</dbReference>
<dbReference type="InterPro" id="IPR016040">
    <property type="entry name" value="NAD(P)-bd_dom"/>
</dbReference>
<dbReference type="OrthoDB" id="9798632at2"/>
<feature type="domain" description="NAD(P)-binding" evidence="2">
    <location>
        <begin position="12"/>
        <end position="137"/>
    </location>
</feature>
<keyword evidence="4" id="KW-1185">Reference proteome</keyword>
<dbReference type="Gene3D" id="3.40.50.720">
    <property type="entry name" value="NAD(P)-binding Rossmann-like Domain"/>
    <property type="match status" value="1"/>
</dbReference>
<dbReference type="PANTHER" id="PTHR14097:SF7">
    <property type="entry name" value="OXIDOREDUCTASE HTATIP2"/>
    <property type="match status" value="1"/>
</dbReference>
<keyword evidence="1" id="KW-1133">Transmembrane helix</keyword>
<dbReference type="PANTHER" id="PTHR14097">
    <property type="entry name" value="OXIDOREDUCTASE HTATIP2"/>
    <property type="match status" value="1"/>
</dbReference>